<organism evidence="2 3">
    <name type="scientific">Croceibacterium selenioxidans</name>
    <dbReference type="NCBI Taxonomy" id="2838833"/>
    <lineage>
        <taxon>Bacteria</taxon>
        <taxon>Pseudomonadati</taxon>
        <taxon>Pseudomonadota</taxon>
        <taxon>Alphaproteobacteria</taxon>
        <taxon>Sphingomonadales</taxon>
        <taxon>Erythrobacteraceae</taxon>
        <taxon>Croceibacterium</taxon>
    </lineage>
</organism>
<evidence type="ECO:0000256" key="1">
    <source>
        <dbReference type="SAM" id="SignalP"/>
    </source>
</evidence>
<dbReference type="EMBL" id="JAHFVK010000002">
    <property type="protein sequence ID" value="MBT2135260.1"/>
    <property type="molecule type" value="Genomic_DNA"/>
</dbReference>
<dbReference type="Pfam" id="PF14352">
    <property type="entry name" value="DUF4402"/>
    <property type="match status" value="1"/>
</dbReference>
<feature type="chain" id="PRO_5045914284" evidence="1">
    <location>
        <begin position="26"/>
        <end position="166"/>
    </location>
</feature>
<feature type="signal peptide" evidence="1">
    <location>
        <begin position="1"/>
        <end position="25"/>
    </location>
</feature>
<dbReference type="Proteomes" id="UP000811255">
    <property type="component" value="Unassembled WGS sequence"/>
</dbReference>
<comment type="caution">
    <text evidence="2">The sequence shown here is derived from an EMBL/GenBank/DDBJ whole genome shotgun (WGS) entry which is preliminary data.</text>
</comment>
<name>A0ABS5W678_9SPHN</name>
<keyword evidence="1" id="KW-0732">Signal</keyword>
<proteinExistence type="predicted"/>
<dbReference type="InterPro" id="IPR025514">
    <property type="entry name" value="DUF4402"/>
</dbReference>
<sequence length="166" mass="16239">MNSTLRNAAVGMAIAALGFSTSASAATATATAQANILTSLSVTATDALLDFGTIANSGVGGNVTVNASTGARTCTPGLVCTAGAPGVATFHVAGESGLPVAISFTNQTIQLQSGANVLPLTLASQYSTLVLGPTGNDFNVGGTLTLATNQAAGVYSGQLEVVVVYN</sequence>
<protein>
    <submittedName>
        <fullName evidence="2">DUF4402 domain-containing protein</fullName>
    </submittedName>
</protein>
<accession>A0ABS5W678</accession>
<reference evidence="2 3" key="1">
    <citation type="submission" date="2021-05" db="EMBL/GenBank/DDBJ databases">
        <title>Croceibacterium sp. LX-88 genome sequence.</title>
        <authorList>
            <person name="Luo X."/>
        </authorList>
    </citation>
    <scope>NUCLEOTIDE SEQUENCE [LARGE SCALE GENOMIC DNA]</scope>
    <source>
        <strain evidence="2 3">LX-88</strain>
    </source>
</reference>
<dbReference type="RefSeq" id="WP_214536949.1">
    <property type="nucleotide sequence ID" value="NZ_JAHFVK010000002.1"/>
</dbReference>
<evidence type="ECO:0000313" key="2">
    <source>
        <dbReference type="EMBL" id="MBT2135260.1"/>
    </source>
</evidence>
<gene>
    <name evidence="2" type="ORF">KK137_13060</name>
</gene>
<keyword evidence="3" id="KW-1185">Reference proteome</keyword>
<evidence type="ECO:0000313" key="3">
    <source>
        <dbReference type="Proteomes" id="UP000811255"/>
    </source>
</evidence>